<evidence type="ECO:0000256" key="1">
    <source>
        <dbReference type="ARBA" id="ARBA00010088"/>
    </source>
</evidence>
<dbReference type="EMBL" id="SAEB01000012">
    <property type="protein sequence ID" value="RVD80420.1"/>
    <property type="molecule type" value="Genomic_DNA"/>
</dbReference>
<keyword evidence="5" id="KW-1185">Reference proteome</keyword>
<reference evidence="4 5" key="1">
    <citation type="submission" date="2019-01" db="EMBL/GenBank/DDBJ databases">
        <title>Intercellular communication is required for trap formation in the nematode-trapping fungus Duddingtonia flagrans.</title>
        <authorList>
            <person name="Youssar L."/>
            <person name="Wernet V."/>
            <person name="Hensel N."/>
            <person name="Hildebrandt H.-G."/>
            <person name="Fischer R."/>
        </authorList>
    </citation>
    <scope>NUCLEOTIDE SEQUENCE [LARGE SCALE GENOMIC DNA]</scope>
    <source>
        <strain evidence="4 5">CBS H-5679</strain>
    </source>
</reference>
<comment type="similarity">
    <text evidence="1">Belongs to the peptidase S33 family.</text>
</comment>
<proteinExistence type="inferred from homology"/>
<dbReference type="SUPFAM" id="SSF53474">
    <property type="entry name" value="alpha/beta-Hydrolases"/>
    <property type="match status" value="1"/>
</dbReference>
<dbReference type="Gene3D" id="3.40.50.1820">
    <property type="entry name" value="alpha/beta hydrolase"/>
    <property type="match status" value="1"/>
</dbReference>
<comment type="caution">
    <text evidence="4">The sequence shown here is derived from an EMBL/GenBank/DDBJ whole genome shotgun (WGS) entry which is preliminary data.</text>
</comment>
<dbReference type="RefSeq" id="XP_067485964.1">
    <property type="nucleotide sequence ID" value="XM_067638034.1"/>
</dbReference>
<dbReference type="VEuPathDB" id="FungiDB:DFL_008317"/>
<dbReference type="PANTHER" id="PTHR21661">
    <property type="entry name" value="EPOXIDE HYDROLASE 1-RELATED"/>
    <property type="match status" value="1"/>
</dbReference>
<dbReference type="InterPro" id="IPR016292">
    <property type="entry name" value="Epoxide_hydrolase"/>
</dbReference>
<dbReference type="Proteomes" id="UP000283090">
    <property type="component" value="Unassembled WGS sequence"/>
</dbReference>
<dbReference type="GeneID" id="93590628"/>
<dbReference type="OrthoDB" id="7130006at2759"/>
<gene>
    <name evidence="4" type="ORF">DFL_008317</name>
</gene>
<evidence type="ECO:0000313" key="5">
    <source>
        <dbReference type="Proteomes" id="UP000283090"/>
    </source>
</evidence>
<sequence length="305" mass="34789">MDGIRPYKLSIPQERIDLVKQKLDLANFPDDRIGIWGHRSRKSNVLRNTRREAPTGGRLNGFEPLAIHSVHVKCKVLRVKAIPLIFIHGWLGSFLESLELIPLLTAGANGPYFNVVAPSLADIGFSDALKKIGFDSAKHAEFHHKLMLKLGYNEYVTQGGDWSAVISKFMAVKYGPTHRESCHFNFMWWVSPPEVTQNPFLWLQYSLQSHGELDKERLARRKWFYDEGIGYNNLQSSKPQTIGYALRDSPVGLLAWIYEKMHDWSDGYMWTDDEILTWVSMYGSSNDGPAASGRIYYTGEHQPAD</sequence>
<dbReference type="AlphaFoldDB" id="A0A436ZNG1"/>
<name>A0A436ZNG1_ARTFL</name>
<evidence type="ECO:0000259" key="3">
    <source>
        <dbReference type="Pfam" id="PF00561"/>
    </source>
</evidence>
<evidence type="ECO:0000256" key="2">
    <source>
        <dbReference type="ARBA" id="ARBA00022801"/>
    </source>
</evidence>
<dbReference type="PANTHER" id="PTHR21661:SF35">
    <property type="entry name" value="EPOXIDE HYDROLASE"/>
    <property type="match status" value="1"/>
</dbReference>
<dbReference type="Pfam" id="PF00561">
    <property type="entry name" value="Abhydrolase_1"/>
    <property type="match status" value="1"/>
</dbReference>
<protein>
    <recommendedName>
        <fullName evidence="3">AB hydrolase-1 domain-containing protein</fullName>
    </recommendedName>
</protein>
<dbReference type="GO" id="GO:0004301">
    <property type="term" value="F:epoxide hydrolase activity"/>
    <property type="evidence" value="ECO:0007669"/>
    <property type="project" value="TreeGrafter"/>
</dbReference>
<organism evidence="4 5">
    <name type="scientific">Arthrobotrys flagrans</name>
    <name type="common">Nematode-trapping fungus</name>
    <name type="synonym">Trichothecium flagrans</name>
    <dbReference type="NCBI Taxonomy" id="97331"/>
    <lineage>
        <taxon>Eukaryota</taxon>
        <taxon>Fungi</taxon>
        <taxon>Dikarya</taxon>
        <taxon>Ascomycota</taxon>
        <taxon>Pezizomycotina</taxon>
        <taxon>Orbiliomycetes</taxon>
        <taxon>Orbiliales</taxon>
        <taxon>Orbiliaceae</taxon>
        <taxon>Arthrobotrys</taxon>
    </lineage>
</organism>
<dbReference type="InterPro" id="IPR029058">
    <property type="entry name" value="AB_hydrolase_fold"/>
</dbReference>
<evidence type="ECO:0000313" key="4">
    <source>
        <dbReference type="EMBL" id="RVD80420.1"/>
    </source>
</evidence>
<feature type="domain" description="AB hydrolase-1" evidence="3">
    <location>
        <begin position="83"/>
        <end position="178"/>
    </location>
</feature>
<dbReference type="InterPro" id="IPR000073">
    <property type="entry name" value="AB_hydrolase_1"/>
</dbReference>
<dbReference type="GO" id="GO:0097176">
    <property type="term" value="P:epoxide metabolic process"/>
    <property type="evidence" value="ECO:0007669"/>
    <property type="project" value="TreeGrafter"/>
</dbReference>
<accession>A0A436ZNG1</accession>
<dbReference type="STRING" id="97331.A0A436ZNG1"/>
<keyword evidence="2" id="KW-0378">Hydrolase</keyword>
<dbReference type="PIRSF" id="PIRSF001112">
    <property type="entry name" value="Epoxide_hydrolase"/>
    <property type="match status" value="1"/>
</dbReference>